<reference evidence="1 2" key="1">
    <citation type="submission" date="2016-01" db="EMBL/GenBank/DDBJ databases">
        <authorList>
            <person name="Mitreva M."/>
            <person name="Pepin K.H."/>
            <person name="Mihindukulasuriya K.A."/>
            <person name="Fulton R."/>
            <person name="Fronick C."/>
            <person name="O'Laughlin M."/>
            <person name="Miner T."/>
            <person name="Herter B."/>
            <person name="Rosa B.A."/>
            <person name="Cordes M."/>
            <person name="Tomlinson C."/>
            <person name="Wollam A."/>
            <person name="Palsikar V.B."/>
            <person name="Mardis E.R."/>
            <person name="Wilson R.K."/>
        </authorList>
    </citation>
    <scope>NUCLEOTIDE SEQUENCE [LARGE SCALE GENOMIC DNA]</scope>
    <source>
        <strain evidence="1 2">DNF00696</strain>
    </source>
</reference>
<evidence type="ECO:0000313" key="2">
    <source>
        <dbReference type="Proteomes" id="UP000070572"/>
    </source>
</evidence>
<dbReference type="Proteomes" id="UP000070572">
    <property type="component" value="Unassembled WGS sequence"/>
</dbReference>
<gene>
    <name evidence="1" type="ORF">HMPREF1862_01241</name>
</gene>
<protein>
    <submittedName>
        <fullName evidence="1">Uncharacterized protein</fullName>
    </submittedName>
</protein>
<comment type="caution">
    <text evidence="1">The sequence shown here is derived from an EMBL/GenBank/DDBJ whole genome shotgun (WGS) entry which is preliminary data.</text>
</comment>
<dbReference type="AlphaFoldDB" id="A0AB34WYV0"/>
<sequence length="39" mass="4236">MAKDARGGLIRAKQESPGSPERFCHPGYYGLVAKFLAVN</sequence>
<proteinExistence type="predicted"/>
<name>A0AB34WYV0_9ACTO</name>
<evidence type="ECO:0000313" key="1">
    <source>
        <dbReference type="EMBL" id="KXB80558.1"/>
    </source>
</evidence>
<dbReference type="EMBL" id="LSDN01000015">
    <property type="protein sequence ID" value="KXB80558.1"/>
    <property type="molecule type" value="Genomic_DNA"/>
</dbReference>
<organism evidence="1 2">
    <name type="scientific">Varibaculum cambriense</name>
    <dbReference type="NCBI Taxonomy" id="184870"/>
    <lineage>
        <taxon>Bacteria</taxon>
        <taxon>Bacillati</taxon>
        <taxon>Actinomycetota</taxon>
        <taxon>Actinomycetes</taxon>
        <taxon>Actinomycetales</taxon>
        <taxon>Actinomycetaceae</taxon>
        <taxon>Varibaculum</taxon>
    </lineage>
</organism>
<accession>A0AB34WYV0</accession>